<name>A0A1X0DCE6_9MYCO</name>
<reference evidence="1 2" key="1">
    <citation type="submission" date="2017-02" db="EMBL/GenBank/DDBJ databases">
        <title>The new phylogeny of genus Mycobacterium.</title>
        <authorList>
            <person name="Tortoli E."/>
            <person name="Trovato A."/>
            <person name="Cirillo D.M."/>
        </authorList>
    </citation>
    <scope>NUCLEOTIDE SEQUENCE [LARGE SCALE GENOMIC DNA]</scope>
    <source>
        <strain evidence="1 2">FI-09383</strain>
    </source>
</reference>
<protein>
    <recommendedName>
        <fullName evidence="3">AAA family ATPase</fullName>
    </recommendedName>
</protein>
<evidence type="ECO:0008006" key="3">
    <source>
        <dbReference type="Google" id="ProtNLM"/>
    </source>
</evidence>
<gene>
    <name evidence="1" type="ORF">BST23_00545</name>
</gene>
<dbReference type="InterPro" id="IPR027417">
    <property type="entry name" value="P-loop_NTPase"/>
</dbReference>
<organism evidence="1 2">
    <name type="scientific">Mycolicibacterium elephantis</name>
    <dbReference type="NCBI Taxonomy" id="81858"/>
    <lineage>
        <taxon>Bacteria</taxon>
        <taxon>Bacillati</taxon>
        <taxon>Actinomycetota</taxon>
        <taxon>Actinomycetes</taxon>
        <taxon>Mycobacteriales</taxon>
        <taxon>Mycobacteriaceae</taxon>
        <taxon>Mycolicibacterium</taxon>
    </lineage>
</organism>
<proteinExistence type="predicted"/>
<dbReference type="EMBL" id="MVHP01000001">
    <property type="protein sequence ID" value="ORA69460.1"/>
    <property type="molecule type" value="Genomic_DNA"/>
</dbReference>
<dbReference type="SUPFAM" id="SSF52540">
    <property type="entry name" value="P-loop containing nucleoside triphosphate hydrolases"/>
    <property type="match status" value="1"/>
</dbReference>
<dbReference type="AlphaFoldDB" id="A0A1X0DCE6"/>
<sequence length="368" mass="39749">MADVKPTAVRWLWKGWLPRGKVSIFEGDSDVGKSTVTLDWAATVSTGRAWPPTVMDGKTLISQDEPGGVLLVGVEDADDDTVVPRLIAAGADLSRIRSLERPVDETGSPTPFTIPDDIDWLRKAIVEAEATLVVIDPITACLPENAKHGVDSSIRRILMHLVDLAREMDCAIVLIRHFNKAAGMSAKHRGGGSVAYTALVRSVISAGKLTDRGEQGEAFAIARTVGNLSKPPATIGYCLQDAPDLPDLPEPEDDQLRIAVVKWCGPLSLTADQLVGADGAKVGDARKNAPVREECEHVLRELLADGEMRADEAIKKVREVVGCSVKPVKEAARLMRIVKKPVRSGKAIDHWTWELPPLKIPLLDLEGG</sequence>
<comment type="caution">
    <text evidence="1">The sequence shown here is derived from an EMBL/GenBank/DDBJ whole genome shotgun (WGS) entry which is preliminary data.</text>
</comment>
<evidence type="ECO:0000313" key="1">
    <source>
        <dbReference type="EMBL" id="ORA69460.1"/>
    </source>
</evidence>
<dbReference type="Proteomes" id="UP000192772">
    <property type="component" value="Unassembled WGS sequence"/>
</dbReference>
<dbReference type="Gene3D" id="3.40.50.300">
    <property type="entry name" value="P-loop containing nucleotide triphosphate hydrolases"/>
    <property type="match status" value="1"/>
</dbReference>
<dbReference type="Pfam" id="PF13481">
    <property type="entry name" value="AAA_25"/>
    <property type="match status" value="1"/>
</dbReference>
<evidence type="ECO:0000313" key="2">
    <source>
        <dbReference type="Proteomes" id="UP000192772"/>
    </source>
</evidence>
<accession>A0A1X0DCE6</accession>
<dbReference type="STRING" id="81858.BST23_00545"/>